<reference evidence="2" key="1">
    <citation type="submission" date="2018-11" db="EMBL/GenBank/DDBJ databases">
        <title>The first complete genome sequence of Mycoplasma iowae strain 695.</title>
        <authorList>
            <person name="Ghanem M."/>
            <person name="El-Gazzar M."/>
        </authorList>
    </citation>
    <scope>NUCLEOTIDE SEQUENCE [LARGE SCALE GENOMIC DNA]</scope>
    <source>
        <strain evidence="2">695</strain>
    </source>
</reference>
<dbReference type="Proteomes" id="UP000464283">
    <property type="component" value="Chromosome"/>
</dbReference>
<dbReference type="EMBL" id="CP033512">
    <property type="protein sequence ID" value="QHG89466.1"/>
    <property type="molecule type" value="Genomic_DNA"/>
</dbReference>
<evidence type="ECO:0000313" key="1">
    <source>
        <dbReference type="EMBL" id="QHG89466.1"/>
    </source>
</evidence>
<gene>
    <name evidence="1" type="ORF">EER00_00955</name>
</gene>
<keyword evidence="1" id="KW-0378">Hydrolase</keyword>
<dbReference type="InterPro" id="IPR003615">
    <property type="entry name" value="HNH_nuc"/>
</dbReference>
<organism evidence="1 2">
    <name type="scientific">Malacoplasma iowae 695</name>
    <dbReference type="NCBI Taxonomy" id="1048830"/>
    <lineage>
        <taxon>Bacteria</taxon>
        <taxon>Bacillati</taxon>
        <taxon>Mycoplasmatota</taxon>
        <taxon>Mycoplasmoidales</taxon>
        <taxon>Mycoplasmoidaceae</taxon>
        <taxon>Malacoplasma</taxon>
    </lineage>
</organism>
<dbReference type="GeneID" id="96866749"/>
<keyword evidence="1" id="KW-0255">Endonuclease</keyword>
<protein>
    <submittedName>
        <fullName evidence="1">HNH endonuclease</fullName>
    </submittedName>
</protein>
<dbReference type="OrthoDB" id="5678128at2"/>
<accession>A0A6P1LAL2</accession>
<keyword evidence="1" id="KW-0540">Nuclease</keyword>
<dbReference type="AlphaFoldDB" id="A0A6P1LAL2"/>
<dbReference type="KEGG" id="miw:EER00_00955"/>
<dbReference type="CDD" id="cd00085">
    <property type="entry name" value="HNHc"/>
    <property type="match status" value="1"/>
</dbReference>
<proteinExistence type="predicted"/>
<dbReference type="RefSeq" id="WP_004024556.1">
    <property type="nucleotide sequence ID" value="NZ_AGFP01000002.1"/>
</dbReference>
<name>A0A6P1LAL2_MALIO</name>
<sequence>MKDKVSIVEFCNEIFKVNAPLVFGNFNEEDSIIFEKINEIRKTKTIFYPYKPFLILSILQAYDFENIFNKKINISNIKIVKRFYDLITNDLLLFTILKYQKSKSNWDLSLGLNNSTYSENLDVYRSVLSIIKQSPVKAMSNYDFVIKTDANNIEMNVEIINWELEKQFLISKCCENIKKCIPWYSYLNEQEIKIYDFNFDLDIQNMMLINDKVDEIKVRKFQHLFRKTILDRDLKCCICCSDNSVILDACHIKPYSVCKENEAYDENNGIVLCKNHHKLFDSGLFTFNNEWKVVISKKLNNVDTSLYFKQYEECHSLLSKKMSFNNIFLEYHSKLIFRK</sequence>
<dbReference type="Pfam" id="PF13391">
    <property type="entry name" value="HNH_2"/>
    <property type="match status" value="1"/>
</dbReference>
<evidence type="ECO:0000313" key="2">
    <source>
        <dbReference type="Proteomes" id="UP000464283"/>
    </source>
</evidence>
<dbReference type="GO" id="GO:0004519">
    <property type="term" value="F:endonuclease activity"/>
    <property type="evidence" value="ECO:0007669"/>
    <property type="project" value="UniProtKB-KW"/>
</dbReference>